<dbReference type="Pfam" id="PF05057">
    <property type="entry name" value="DUF676"/>
    <property type="match status" value="1"/>
</dbReference>
<dbReference type="InterPro" id="IPR029058">
    <property type="entry name" value="AB_hydrolase_fold"/>
</dbReference>
<gene>
    <name evidence="10" type="ORF">BS50DRAFT_677808</name>
</gene>
<comment type="subcellular location">
    <subcellularLocation>
        <location evidence="2">Endoplasmic reticulum</location>
    </subcellularLocation>
    <subcellularLocation>
        <location evidence="3">Membrane</location>
    </subcellularLocation>
    <subcellularLocation>
        <location evidence="1">Mitochondrion</location>
    </subcellularLocation>
</comment>
<dbReference type="GO" id="GO:0005739">
    <property type="term" value="C:mitochondrion"/>
    <property type="evidence" value="ECO:0007669"/>
    <property type="project" value="UniProtKB-SubCell"/>
</dbReference>
<comment type="similarity">
    <text evidence="4">Belongs to the putative lipase ROG1 family.</text>
</comment>
<reference evidence="10 11" key="1">
    <citation type="journal article" date="2018" name="Front. Microbiol.">
        <title>Genome-Wide Analysis of Corynespora cassiicola Leaf Fall Disease Putative Effectors.</title>
        <authorList>
            <person name="Lopez D."/>
            <person name="Ribeiro S."/>
            <person name="Label P."/>
            <person name="Fumanal B."/>
            <person name="Venisse J.S."/>
            <person name="Kohler A."/>
            <person name="de Oliveira R.R."/>
            <person name="Labutti K."/>
            <person name="Lipzen A."/>
            <person name="Lail K."/>
            <person name="Bauer D."/>
            <person name="Ohm R.A."/>
            <person name="Barry K.W."/>
            <person name="Spatafora J."/>
            <person name="Grigoriev I.V."/>
            <person name="Martin F.M."/>
            <person name="Pujade-Renaud V."/>
        </authorList>
    </citation>
    <scope>NUCLEOTIDE SEQUENCE [LARGE SCALE GENOMIC DNA]</scope>
    <source>
        <strain evidence="10 11">Philippines</strain>
    </source>
</reference>
<feature type="region of interest" description="Disordered" evidence="8">
    <location>
        <begin position="307"/>
        <end position="328"/>
    </location>
</feature>
<dbReference type="InterPro" id="IPR007751">
    <property type="entry name" value="DUF676_lipase-like"/>
</dbReference>
<dbReference type="Gene3D" id="3.40.50.1820">
    <property type="entry name" value="alpha/beta hydrolase"/>
    <property type="match status" value="1"/>
</dbReference>
<dbReference type="InterPro" id="IPR052374">
    <property type="entry name" value="SERAC1"/>
</dbReference>
<evidence type="ECO:0000313" key="10">
    <source>
        <dbReference type="EMBL" id="PSN64914.1"/>
    </source>
</evidence>
<feature type="domain" description="DUF676" evidence="9">
    <location>
        <begin position="50"/>
        <end position="180"/>
    </location>
</feature>
<evidence type="ECO:0000256" key="1">
    <source>
        <dbReference type="ARBA" id="ARBA00004173"/>
    </source>
</evidence>
<name>A0A2T2NHK2_CORCC</name>
<dbReference type="Proteomes" id="UP000240883">
    <property type="component" value="Unassembled WGS sequence"/>
</dbReference>
<dbReference type="GO" id="GO:0016020">
    <property type="term" value="C:membrane"/>
    <property type="evidence" value="ECO:0007669"/>
    <property type="project" value="UniProtKB-SubCell"/>
</dbReference>
<evidence type="ECO:0000259" key="9">
    <source>
        <dbReference type="Pfam" id="PF05057"/>
    </source>
</evidence>
<dbReference type="OrthoDB" id="427518at2759"/>
<evidence type="ECO:0000256" key="5">
    <source>
        <dbReference type="ARBA" id="ARBA00022824"/>
    </source>
</evidence>
<feature type="region of interest" description="Disordered" evidence="8">
    <location>
        <begin position="334"/>
        <end position="353"/>
    </location>
</feature>
<evidence type="ECO:0000256" key="2">
    <source>
        <dbReference type="ARBA" id="ARBA00004240"/>
    </source>
</evidence>
<protein>
    <recommendedName>
        <fullName evidence="9">DUF676 domain-containing protein</fullName>
    </recommendedName>
</protein>
<dbReference type="SUPFAM" id="SSF53474">
    <property type="entry name" value="alpha/beta-Hydrolases"/>
    <property type="match status" value="1"/>
</dbReference>
<evidence type="ECO:0000256" key="4">
    <source>
        <dbReference type="ARBA" id="ARBA00007920"/>
    </source>
</evidence>
<evidence type="ECO:0000256" key="6">
    <source>
        <dbReference type="ARBA" id="ARBA00023128"/>
    </source>
</evidence>
<keyword evidence="6" id="KW-0496">Mitochondrion</keyword>
<dbReference type="PANTHER" id="PTHR48182:SF2">
    <property type="entry name" value="PROTEIN SERAC1"/>
    <property type="match status" value="1"/>
</dbReference>
<proteinExistence type="inferred from homology"/>
<keyword evidence="7" id="KW-0472">Membrane</keyword>
<keyword evidence="5" id="KW-0256">Endoplasmic reticulum</keyword>
<organism evidence="10 11">
    <name type="scientific">Corynespora cassiicola Philippines</name>
    <dbReference type="NCBI Taxonomy" id="1448308"/>
    <lineage>
        <taxon>Eukaryota</taxon>
        <taxon>Fungi</taxon>
        <taxon>Dikarya</taxon>
        <taxon>Ascomycota</taxon>
        <taxon>Pezizomycotina</taxon>
        <taxon>Dothideomycetes</taxon>
        <taxon>Pleosporomycetidae</taxon>
        <taxon>Pleosporales</taxon>
        <taxon>Corynesporascaceae</taxon>
        <taxon>Corynespora</taxon>
    </lineage>
</organism>
<dbReference type="AlphaFoldDB" id="A0A2T2NHK2"/>
<dbReference type="PANTHER" id="PTHR48182">
    <property type="entry name" value="PROTEIN SERAC1"/>
    <property type="match status" value="1"/>
</dbReference>
<evidence type="ECO:0000256" key="8">
    <source>
        <dbReference type="SAM" id="MobiDB-lite"/>
    </source>
</evidence>
<evidence type="ECO:0000313" key="11">
    <source>
        <dbReference type="Proteomes" id="UP000240883"/>
    </source>
</evidence>
<dbReference type="GO" id="GO:0005783">
    <property type="term" value="C:endoplasmic reticulum"/>
    <property type="evidence" value="ECO:0007669"/>
    <property type="project" value="UniProtKB-SubCell"/>
</dbReference>
<keyword evidence="11" id="KW-1185">Reference proteome</keyword>
<sequence>MPSWTKFWHRKEAILPQVKDAVVPNENLFSTEGEYGLKTMWDPEGAIVDIVFVHGLTGNRDTTWTYNDSVLWPRDLLPKDIPHARILTFGYDADVARFFSITSSNTIRDHGKSFAQDLAMFRARTKTGDRPIIFVAHSLGGLVVEQAILIARGSSQAHVKSLLDATVAIAFMGTPHLGSKKAEWGKQIARFASLFRRVNRKIVAVLEPDSEMLANLQQEFHTLLEDRRKNQWKEVNIYCFYESIDVATIGKIVPDQSAILPQYPNQSIQADHSGMTKFKSRTDPGYVQVSGILWLWVQEIENSRQSTASQRQSLHESQQDRTNNIQRDEIAQRNKIGAASPAESHRSSNFTFSSGNISVGRNFSIHHGAQ</sequence>
<accession>A0A2T2NHK2</accession>
<dbReference type="EMBL" id="KZ678137">
    <property type="protein sequence ID" value="PSN64914.1"/>
    <property type="molecule type" value="Genomic_DNA"/>
</dbReference>
<evidence type="ECO:0000256" key="3">
    <source>
        <dbReference type="ARBA" id="ARBA00004370"/>
    </source>
</evidence>
<dbReference type="STRING" id="1448308.A0A2T2NHK2"/>
<evidence type="ECO:0000256" key="7">
    <source>
        <dbReference type="ARBA" id="ARBA00023136"/>
    </source>
</evidence>